<dbReference type="EMBL" id="NRRE01000015">
    <property type="protein sequence ID" value="MBK1696373.1"/>
    <property type="molecule type" value="Genomic_DNA"/>
</dbReference>
<name>A0A934UZ15_9PROT</name>
<dbReference type="InterPro" id="IPR050834">
    <property type="entry name" value="Glycosyltransf_2"/>
</dbReference>
<proteinExistence type="predicted"/>
<evidence type="ECO:0000313" key="3">
    <source>
        <dbReference type="EMBL" id="MBK1696373.1"/>
    </source>
</evidence>
<dbReference type="SUPFAM" id="SSF53448">
    <property type="entry name" value="Nucleotide-diphospho-sugar transferases"/>
    <property type="match status" value="1"/>
</dbReference>
<dbReference type="Gene3D" id="3.90.550.10">
    <property type="entry name" value="Spore Coat Polysaccharide Biosynthesis Protein SpsA, Chain A"/>
    <property type="match status" value="1"/>
</dbReference>
<evidence type="ECO:0000259" key="2">
    <source>
        <dbReference type="Pfam" id="PF00535"/>
    </source>
</evidence>
<dbReference type="Proteomes" id="UP000778970">
    <property type="component" value="Unassembled WGS sequence"/>
</dbReference>
<evidence type="ECO:0000256" key="1">
    <source>
        <dbReference type="SAM" id="Phobius"/>
    </source>
</evidence>
<protein>
    <recommendedName>
        <fullName evidence="2">Glycosyltransferase 2-like domain-containing protein</fullName>
    </recommendedName>
</protein>
<keyword evidence="1" id="KW-1133">Transmembrane helix</keyword>
<reference evidence="3" key="1">
    <citation type="submission" date="2017-08" db="EMBL/GenBank/DDBJ databases">
        <authorList>
            <person name="Imhoff J.F."/>
            <person name="Rahn T."/>
            <person name="Kuenzel S."/>
            <person name="Neulinger S.C."/>
        </authorList>
    </citation>
    <scope>NUCLEOTIDE SEQUENCE</scope>
    <source>
        <strain evidence="3">DSM 9154</strain>
    </source>
</reference>
<keyword evidence="4" id="KW-1185">Reference proteome</keyword>
<organism evidence="3 4">
    <name type="scientific">Rhodovibrio salinarum</name>
    <dbReference type="NCBI Taxonomy" id="1087"/>
    <lineage>
        <taxon>Bacteria</taxon>
        <taxon>Pseudomonadati</taxon>
        <taxon>Pseudomonadota</taxon>
        <taxon>Alphaproteobacteria</taxon>
        <taxon>Rhodospirillales</taxon>
        <taxon>Rhodovibrionaceae</taxon>
        <taxon>Rhodovibrio</taxon>
    </lineage>
</organism>
<dbReference type="PANTHER" id="PTHR43685:SF2">
    <property type="entry name" value="GLYCOSYLTRANSFERASE 2-LIKE DOMAIN-CONTAINING PROTEIN"/>
    <property type="match status" value="1"/>
</dbReference>
<feature type="transmembrane region" description="Helical" evidence="1">
    <location>
        <begin position="234"/>
        <end position="256"/>
    </location>
</feature>
<dbReference type="CDD" id="cd00761">
    <property type="entry name" value="Glyco_tranf_GTA_type"/>
    <property type="match status" value="1"/>
</dbReference>
<dbReference type="InterPro" id="IPR029044">
    <property type="entry name" value="Nucleotide-diphossugar_trans"/>
</dbReference>
<keyword evidence="1" id="KW-0812">Transmembrane</keyword>
<dbReference type="PANTHER" id="PTHR43685">
    <property type="entry name" value="GLYCOSYLTRANSFERASE"/>
    <property type="match status" value="1"/>
</dbReference>
<dbReference type="Pfam" id="PF00535">
    <property type="entry name" value="Glycos_transf_2"/>
    <property type="match status" value="1"/>
</dbReference>
<gene>
    <name evidence="3" type="ORF">CKO21_03845</name>
</gene>
<evidence type="ECO:0000313" key="4">
    <source>
        <dbReference type="Proteomes" id="UP000778970"/>
    </source>
</evidence>
<keyword evidence="1" id="KW-0472">Membrane</keyword>
<feature type="domain" description="Glycosyltransferase 2-like" evidence="2">
    <location>
        <begin position="5"/>
        <end position="129"/>
    </location>
</feature>
<dbReference type="AlphaFoldDB" id="A0A934UZ15"/>
<dbReference type="RefSeq" id="WP_027287701.1">
    <property type="nucleotide sequence ID" value="NZ_NRRE01000015.1"/>
</dbReference>
<sequence>MTSVSVIIPTCDRPHMLAEALASVQGQTRPADQVIVVDNGVLPLPEAVTATYDKVRFERIPPRSGASFARNWGAWIAGCDTLAFLDDDDLWPEDYLARMLACLEETDSDLVAAPQRLADSGTETERPIAPNHDGQFPRWTRLGYRGSNMIVRTTAFWAVQGFPTRMLTGEDRAFAIELATAGHQIRVCPDAHSLKREHAGTQLTDRATLALGKLCFLNEFGARMRRADLLEDRLAVVISLSHTWGWPLWLVGVAMAPRAALRRARKYWPLNRISR</sequence>
<comment type="caution">
    <text evidence="3">The sequence shown here is derived from an EMBL/GenBank/DDBJ whole genome shotgun (WGS) entry which is preliminary data.</text>
</comment>
<dbReference type="InterPro" id="IPR001173">
    <property type="entry name" value="Glyco_trans_2-like"/>
</dbReference>
<accession>A0A934UZ15</accession>
<reference evidence="3" key="2">
    <citation type="journal article" date="2020" name="Microorganisms">
        <title>Osmotic Adaptation and Compatible Solute Biosynthesis of Phototrophic Bacteria as Revealed from Genome Analyses.</title>
        <authorList>
            <person name="Imhoff J.F."/>
            <person name="Rahn T."/>
            <person name="Kunzel S."/>
            <person name="Keller A."/>
            <person name="Neulinger S.C."/>
        </authorList>
    </citation>
    <scope>NUCLEOTIDE SEQUENCE</scope>
    <source>
        <strain evidence="3">DSM 9154</strain>
    </source>
</reference>